<evidence type="ECO:0000313" key="2">
    <source>
        <dbReference type="EMBL" id="CAH9055537.1"/>
    </source>
</evidence>
<dbReference type="AlphaFoldDB" id="A0A9W4VPL0"/>
<feature type="chain" id="PRO_5040862288" description="DUF3718 domain-containing protein" evidence="1">
    <location>
        <begin position="26"/>
        <end position="120"/>
    </location>
</feature>
<feature type="signal peptide" evidence="1">
    <location>
        <begin position="1"/>
        <end position="25"/>
    </location>
</feature>
<comment type="caution">
    <text evidence="2">The sequence shown here is derived from an EMBL/GenBank/DDBJ whole genome shotgun (WGS) entry which is preliminary data.</text>
</comment>
<dbReference type="EMBL" id="CAMAPB010000013">
    <property type="protein sequence ID" value="CAH9055537.1"/>
    <property type="molecule type" value="Genomic_DNA"/>
</dbReference>
<keyword evidence="3" id="KW-1185">Reference proteome</keyword>
<dbReference type="Proteomes" id="UP001152447">
    <property type="component" value="Unassembled WGS sequence"/>
</dbReference>
<dbReference type="Pfam" id="PF12514">
    <property type="entry name" value="DUF3718"/>
    <property type="match status" value="1"/>
</dbReference>
<dbReference type="RefSeq" id="WP_262976410.1">
    <property type="nucleotide sequence ID" value="NZ_CAMAPB010000013.1"/>
</dbReference>
<evidence type="ECO:0000313" key="3">
    <source>
        <dbReference type="Proteomes" id="UP001152447"/>
    </source>
</evidence>
<protein>
    <recommendedName>
        <fullName evidence="4">DUF3718 domain-containing protein</fullName>
    </recommendedName>
</protein>
<evidence type="ECO:0008006" key="4">
    <source>
        <dbReference type="Google" id="ProtNLM"/>
    </source>
</evidence>
<gene>
    <name evidence="2" type="ORF">PSEHALCIP103_01259</name>
</gene>
<dbReference type="InterPro" id="IPR022193">
    <property type="entry name" value="DUF3718"/>
</dbReference>
<reference evidence="2" key="1">
    <citation type="submission" date="2022-07" db="EMBL/GenBank/DDBJ databases">
        <authorList>
            <person name="Criscuolo A."/>
        </authorList>
    </citation>
    <scope>NUCLEOTIDE SEQUENCE</scope>
    <source>
        <strain evidence="2">CIP103197</strain>
    </source>
</reference>
<proteinExistence type="predicted"/>
<evidence type="ECO:0000256" key="1">
    <source>
        <dbReference type="SAM" id="SignalP"/>
    </source>
</evidence>
<organism evidence="2 3">
    <name type="scientific">Pseudoalteromonas haloplanktis</name>
    <name type="common">Alteromonas haloplanktis</name>
    <dbReference type="NCBI Taxonomy" id="228"/>
    <lineage>
        <taxon>Bacteria</taxon>
        <taxon>Pseudomonadati</taxon>
        <taxon>Pseudomonadota</taxon>
        <taxon>Gammaproteobacteria</taxon>
        <taxon>Alteromonadales</taxon>
        <taxon>Pseudoalteromonadaceae</taxon>
        <taxon>Pseudoalteromonas</taxon>
    </lineage>
</organism>
<keyword evidence="1" id="KW-0732">Signal</keyword>
<sequence length="120" mass="13097">MISFKATLYSTVLLGAATLTAPVMATTFVAADSSPGTQVCMAVASNKRLTLHRTIKELHTNKHVISKKLRCNELSMNDFVALYDLDKSARFFNIEATTSTSIRDLAKVNKLMVVIMAGSK</sequence>
<accession>A0A9W4VPL0</accession>
<name>A0A9W4VPL0_PSEHA</name>